<dbReference type="GO" id="GO:0003700">
    <property type="term" value="F:DNA-binding transcription factor activity"/>
    <property type="evidence" value="ECO:0007669"/>
    <property type="project" value="InterPro"/>
</dbReference>
<reference evidence="5" key="1">
    <citation type="journal article" date="2014" name="Int. J. Syst. Evol. Microbiol.">
        <title>Complete genome sequence of Corynebacterium casei LMG S-19264T (=DSM 44701T), isolated from a smear-ripened cheese.</title>
        <authorList>
            <consortium name="US DOE Joint Genome Institute (JGI-PGF)"/>
            <person name="Walter F."/>
            <person name="Albersmeier A."/>
            <person name="Kalinowski J."/>
            <person name="Ruckert C."/>
        </authorList>
    </citation>
    <scope>NUCLEOTIDE SEQUENCE</scope>
    <source>
        <strain evidence="5">JCM 30078</strain>
    </source>
</reference>
<dbReference type="InterPro" id="IPR000551">
    <property type="entry name" value="MerR-type_HTH_dom"/>
</dbReference>
<protein>
    <submittedName>
        <fullName evidence="5">MerR family transcriptional regulator</fullName>
    </submittedName>
</protein>
<proteinExistence type="predicted"/>
<evidence type="ECO:0000256" key="1">
    <source>
        <dbReference type="ARBA" id="ARBA00023015"/>
    </source>
</evidence>
<accession>A0A917Q290</accession>
<keyword evidence="1" id="KW-0805">Transcription regulation</keyword>
<dbReference type="PANTHER" id="PTHR30204">
    <property type="entry name" value="REDOX-CYCLING DRUG-SENSING TRANSCRIPTIONAL ACTIVATOR SOXR"/>
    <property type="match status" value="1"/>
</dbReference>
<dbReference type="EMBL" id="BMPO01000010">
    <property type="protein sequence ID" value="GGK07486.1"/>
    <property type="molecule type" value="Genomic_DNA"/>
</dbReference>
<dbReference type="InterPro" id="IPR047057">
    <property type="entry name" value="MerR_fam"/>
</dbReference>
<keyword evidence="3" id="KW-0804">Transcription</keyword>
<dbReference type="SMART" id="SM00422">
    <property type="entry name" value="HTH_MERR"/>
    <property type="match status" value="1"/>
</dbReference>
<dbReference type="Proteomes" id="UP000635983">
    <property type="component" value="Unassembled WGS sequence"/>
</dbReference>
<dbReference type="Gene3D" id="1.10.1240.10">
    <property type="entry name" value="Methionine synthase domain"/>
    <property type="match status" value="1"/>
</dbReference>
<dbReference type="SUPFAM" id="SSF46955">
    <property type="entry name" value="Putative DNA-binding domain"/>
    <property type="match status" value="1"/>
</dbReference>
<sequence length="309" mass="34655">MSDTEHDETTDFTQALAEGWLPIREVAKRTGVNPVTLRAWERRYGLIVPKRTPKGHRLYSSEHIARIQSILAWLNRGVSVGQVKRLLDDGSAGSRTLESDWGTLLSEFIAATEKLSERRLEDLFNRATRLYPPVTLYQRLLSPLLRRLDERWKTQPGATLERVFFLGWLRTKLGSRLYTQDRETKKPPVLICNVGSLPMEPGVWLSAWLAANNGLSSEILEWPMPVTDLMLAIERLSPSAVLLYSSQALDAGQLERTLPRTAAICPVPLVLAGAVTHIYRSELLEVPKLLLASDPVEALACLQSNAIQN</sequence>
<feature type="domain" description="HTH merR-type" evidence="4">
    <location>
        <begin position="20"/>
        <end position="89"/>
    </location>
</feature>
<dbReference type="GO" id="GO:0003677">
    <property type="term" value="F:DNA binding"/>
    <property type="evidence" value="ECO:0007669"/>
    <property type="project" value="UniProtKB-KW"/>
</dbReference>
<organism evidence="5 6">
    <name type="scientific">Pseudomonas matsuisoli</name>
    <dbReference type="NCBI Taxonomy" id="1515666"/>
    <lineage>
        <taxon>Bacteria</taxon>
        <taxon>Pseudomonadati</taxon>
        <taxon>Pseudomonadota</taxon>
        <taxon>Gammaproteobacteria</taxon>
        <taxon>Pseudomonadales</taxon>
        <taxon>Pseudomonadaceae</taxon>
        <taxon>Pseudomonas</taxon>
    </lineage>
</organism>
<keyword evidence="6" id="KW-1185">Reference proteome</keyword>
<name>A0A917Q290_9PSED</name>
<reference evidence="5" key="2">
    <citation type="submission" date="2020-09" db="EMBL/GenBank/DDBJ databases">
        <authorList>
            <person name="Sun Q."/>
            <person name="Ohkuma M."/>
        </authorList>
    </citation>
    <scope>NUCLEOTIDE SEQUENCE</scope>
    <source>
        <strain evidence="5">JCM 30078</strain>
    </source>
</reference>
<evidence type="ECO:0000313" key="5">
    <source>
        <dbReference type="EMBL" id="GGK07486.1"/>
    </source>
</evidence>
<dbReference type="Gene3D" id="1.10.1660.10">
    <property type="match status" value="1"/>
</dbReference>
<evidence type="ECO:0000313" key="6">
    <source>
        <dbReference type="Proteomes" id="UP000635983"/>
    </source>
</evidence>
<dbReference type="AlphaFoldDB" id="A0A917Q290"/>
<evidence type="ECO:0000256" key="2">
    <source>
        <dbReference type="ARBA" id="ARBA00023125"/>
    </source>
</evidence>
<dbReference type="Pfam" id="PF13411">
    <property type="entry name" value="MerR_1"/>
    <property type="match status" value="1"/>
</dbReference>
<dbReference type="CDD" id="cd01104">
    <property type="entry name" value="HTH_MlrA-CarA"/>
    <property type="match status" value="1"/>
</dbReference>
<keyword evidence="2" id="KW-0238">DNA-binding</keyword>
<evidence type="ECO:0000259" key="4">
    <source>
        <dbReference type="PROSITE" id="PS50937"/>
    </source>
</evidence>
<dbReference type="InterPro" id="IPR036594">
    <property type="entry name" value="Meth_synthase_dom"/>
</dbReference>
<gene>
    <name evidence="5" type="ORF">GCM10009304_37120</name>
</gene>
<dbReference type="RefSeq" id="WP_188985417.1">
    <property type="nucleotide sequence ID" value="NZ_BMPO01000010.1"/>
</dbReference>
<dbReference type="PANTHER" id="PTHR30204:SF67">
    <property type="entry name" value="HTH-TYPE TRANSCRIPTIONAL REGULATOR MLRA-RELATED"/>
    <property type="match status" value="1"/>
</dbReference>
<evidence type="ECO:0000256" key="3">
    <source>
        <dbReference type="ARBA" id="ARBA00023163"/>
    </source>
</evidence>
<dbReference type="PROSITE" id="PS50937">
    <property type="entry name" value="HTH_MERR_2"/>
    <property type="match status" value="1"/>
</dbReference>
<comment type="caution">
    <text evidence="5">The sequence shown here is derived from an EMBL/GenBank/DDBJ whole genome shotgun (WGS) entry which is preliminary data.</text>
</comment>
<dbReference type="InterPro" id="IPR009061">
    <property type="entry name" value="DNA-bd_dom_put_sf"/>
</dbReference>